<dbReference type="PANTHER" id="PTHR30443">
    <property type="entry name" value="INNER MEMBRANE PROTEIN"/>
    <property type="match status" value="1"/>
</dbReference>
<evidence type="ECO:0000256" key="1">
    <source>
        <dbReference type="ARBA" id="ARBA00004651"/>
    </source>
</evidence>
<evidence type="ECO:0000256" key="5">
    <source>
        <dbReference type="ARBA" id="ARBA00022989"/>
    </source>
</evidence>
<evidence type="ECO:0000256" key="3">
    <source>
        <dbReference type="ARBA" id="ARBA00022679"/>
    </source>
</evidence>
<dbReference type="EMBL" id="JAMXLY010000014">
    <property type="protein sequence ID" value="MCO6025259.1"/>
    <property type="molecule type" value="Genomic_DNA"/>
</dbReference>
<keyword evidence="10" id="KW-1185">Reference proteome</keyword>
<comment type="subcellular location">
    <subcellularLocation>
        <location evidence="1">Cell membrane</location>
        <topology evidence="1">Multi-pass membrane protein</topology>
    </subcellularLocation>
</comment>
<evidence type="ECO:0000256" key="6">
    <source>
        <dbReference type="ARBA" id="ARBA00023136"/>
    </source>
</evidence>
<evidence type="ECO:0000313" key="9">
    <source>
        <dbReference type="EMBL" id="MCO6025259.1"/>
    </source>
</evidence>
<name>A0ABT1BW05_9BACT</name>
<evidence type="ECO:0000313" key="10">
    <source>
        <dbReference type="Proteomes" id="UP001204015"/>
    </source>
</evidence>
<feature type="transmembrane region" description="Helical" evidence="7">
    <location>
        <begin position="51"/>
        <end position="69"/>
    </location>
</feature>
<accession>A0ABT1BW05</accession>
<evidence type="ECO:0000256" key="4">
    <source>
        <dbReference type="ARBA" id="ARBA00022692"/>
    </source>
</evidence>
<evidence type="ECO:0000256" key="2">
    <source>
        <dbReference type="ARBA" id="ARBA00022475"/>
    </source>
</evidence>
<protein>
    <submittedName>
        <fullName evidence="9">Phosphoethanolamine transferase</fullName>
    </submittedName>
</protein>
<feature type="transmembrane region" description="Helical" evidence="7">
    <location>
        <begin position="20"/>
        <end position="39"/>
    </location>
</feature>
<keyword evidence="5 7" id="KW-1133">Transmembrane helix</keyword>
<feature type="transmembrane region" description="Helical" evidence="7">
    <location>
        <begin position="177"/>
        <end position="196"/>
    </location>
</feature>
<dbReference type="InterPro" id="IPR017850">
    <property type="entry name" value="Alkaline_phosphatase_core_sf"/>
</dbReference>
<keyword evidence="6 7" id="KW-0472">Membrane</keyword>
<dbReference type="PANTHER" id="PTHR30443:SF2">
    <property type="entry name" value="PHOSPHOETHANOLAMINE TRANSFERASE EPTC"/>
    <property type="match status" value="1"/>
</dbReference>
<dbReference type="InterPro" id="IPR058130">
    <property type="entry name" value="PEA_transf_C"/>
</dbReference>
<keyword evidence="4 7" id="KW-0812">Transmembrane</keyword>
<dbReference type="RefSeq" id="WP_252760619.1">
    <property type="nucleotide sequence ID" value="NZ_JAMXLY010000014.1"/>
</dbReference>
<keyword evidence="3 9" id="KW-0808">Transferase</keyword>
<evidence type="ECO:0000256" key="7">
    <source>
        <dbReference type="SAM" id="Phobius"/>
    </source>
</evidence>
<evidence type="ECO:0000259" key="8">
    <source>
        <dbReference type="Pfam" id="PF00884"/>
    </source>
</evidence>
<sequence length="630" mass="73494">MRYLNKIAHLMGKFLYPLKANSGFFVFMFILAVVSALCVLPDHRGNNSPEFMYAELFFDLYLLCCILALIPLKARRVVRGILYFVFYFTSLADIYCYVNFSSTLNPSILMLVGETNGREAGEAISSLFSFSVIFSKVGWVLLLILIHVLYACRRFILKLLPVNMKVFSTRWRRDLNMGKPVIYPVVGTVVLLLFIWCGQISSTNQKEILHLFSGNSIGQVEHTLTESNHAQLYTPFSRLVFSLYANHLAGKQLGQLLEASKNVKIDSCSYDSPNIVLIIGESYGKVHSQLDGYFMPTTPRQVALRKSGLLVNYDDVVSCWNLTSYVFKNVFSMHVIGEKGEWCDYPLFPQIFRKSGYHVTFLTNQFLPKAHEEVYDFSGGFFLNHPDLSHQEFDTRNTELHQYDSGLLEDYDNNLKERKFNFDPKNPKQLSHNLIIFHLIGQHVSYKDRYPQNQTHFFASQYDDVRSDLTPKQRKMLSYYDNACLYNDSIVNQIVRRFAHQNAIVIYMPDHGEECYEGSRGFICRNHSAVIDWPLAHYEFEIPFWIYCSKEYIRHNPEMFQAVIEARHRKFMTDALPHMLLYLAGIHTKYYHAKYNLLSPEYDENRPRILKNTTDYDKLRRNRPMNDRKE</sequence>
<proteinExistence type="predicted"/>
<dbReference type="Pfam" id="PF00884">
    <property type="entry name" value="Sulfatase"/>
    <property type="match status" value="1"/>
</dbReference>
<dbReference type="InterPro" id="IPR000917">
    <property type="entry name" value="Sulfatase_N"/>
</dbReference>
<dbReference type="Gene3D" id="3.40.720.10">
    <property type="entry name" value="Alkaline Phosphatase, subunit A"/>
    <property type="match status" value="1"/>
</dbReference>
<dbReference type="SUPFAM" id="SSF53649">
    <property type="entry name" value="Alkaline phosphatase-like"/>
    <property type="match status" value="1"/>
</dbReference>
<feature type="domain" description="Sulfatase N-terminal" evidence="8">
    <location>
        <begin position="273"/>
        <end position="524"/>
    </location>
</feature>
<organism evidence="9 10">
    <name type="scientific">Segatella cerevisiae</name>
    <dbReference type="NCBI Taxonomy" id="2053716"/>
    <lineage>
        <taxon>Bacteria</taxon>
        <taxon>Pseudomonadati</taxon>
        <taxon>Bacteroidota</taxon>
        <taxon>Bacteroidia</taxon>
        <taxon>Bacteroidales</taxon>
        <taxon>Prevotellaceae</taxon>
        <taxon>Segatella</taxon>
    </lineage>
</organism>
<feature type="transmembrane region" description="Helical" evidence="7">
    <location>
        <begin position="81"/>
        <end position="100"/>
    </location>
</feature>
<reference evidence="9 10" key="1">
    <citation type="submission" date="2022-06" db="EMBL/GenBank/DDBJ databases">
        <title>A taxonomic note on the genus Prevotella: Description of four novel genera and emended description of the genera Hallella and Xylanibacter.</title>
        <authorList>
            <person name="Hitch T.C.A."/>
        </authorList>
    </citation>
    <scope>NUCLEOTIDE SEQUENCE [LARGE SCALE GENOMIC DNA]</scope>
    <source>
        <strain evidence="9 10">DSM 100619</strain>
    </source>
</reference>
<dbReference type="InterPro" id="IPR040423">
    <property type="entry name" value="PEA_transferase"/>
</dbReference>
<keyword evidence="2" id="KW-1003">Cell membrane</keyword>
<gene>
    <name evidence="9" type="ORF">NG821_05300</name>
</gene>
<feature type="transmembrane region" description="Helical" evidence="7">
    <location>
        <begin position="137"/>
        <end position="156"/>
    </location>
</feature>
<comment type="caution">
    <text evidence="9">The sequence shown here is derived from an EMBL/GenBank/DDBJ whole genome shotgun (WGS) entry which is preliminary data.</text>
</comment>
<dbReference type="Proteomes" id="UP001204015">
    <property type="component" value="Unassembled WGS sequence"/>
</dbReference>
<dbReference type="CDD" id="cd16017">
    <property type="entry name" value="LptA"/>
    <property type="match status" value="1"/>
</dbReference>
<dbReference type="GO" id="GO:0016740">
    <property type="term" value="F:transferase activity"/>
    <property type="evidence" value="ECO:0007669"/>
    <property type="project" value="UniProtKB-KW"/>
</dbReference>